<dbReference type="GO" id="GO:0043139">
    <property type="term" value="F:5'-3' DNA helicase activity"/>
    <property type="evidence" value="ECO:0007669"/>
    <property type="project" value="UniProtKB-EC"/>
</dbReference>
<keyword evidence="1" id="KW-0227">DNA damage</keyword>
<keyword evidence="1" id="KW-0547">Nucleotide-binding</keyword>
<keyword evidence="6" id="KW-1185">Reference proteome</keyword>
<dbReference type="CDD" id="cd18809">
    <property type="entry name" value="SF1_C_RecD"/>
    <property type="match status" value="1"/>
</dbReference>
<protein>
    <recommendedName>
        <fullName evidence="1">ATP-dependent DNA helicase</fullName>
        <ecNumber evidence="1">5.6.2.3</ecNumber>
    </recommendedName>
</protein>
<feature type="domain" description="Helitron helicase-like" evidence="3">
    <location>
        <begin position="285"/>
        <end position="468"/>
    </location>
</feature>
<dbReference type="Pfam" id="PF14214">
    <property type="entry name" value="Helitron_like_N"/>
    <property type="match status" value="1"/>
</dbReference>
<keyword evidence="1" id="KW-0067">ATP-binding</keyword>
<dbReference type="InterPro" id="IPR027417">
    <property type="entry name" value="P-loop_NTPase"/>
</dbReference>
<evidence type="ECO:0000313" key="5">
    <source>
        <dbReference type="EMBL" id="RCN33554.1"/>
    </source>
</evidence>
<sequence>MFYMIRPLNNLLACAGVVLNLKTFDGATGQRPLVLQGKFDVCLCHLNPDSGHAAFAQLFIADDNKVKSSVEKVMHTWTTTIGFDLIEKLMKVLRENNDIVKSYVTMYEIYKKELEKHKLLGKKEHPKVLMNLKNRREVLLPIASDVHDGCLNVPEFNNQIAAIYVCEDGVMPTHEQLNEGLRVMSRGGRTFVPHHSYNIDALTYPLLFPRGEQTYVRELLPKRTICDTTVAGLKEEETVDDGRDDECLSIYSEDRRSDDVSERNSVIGDCGKQNPRKFISRREFVTYILARRGNISRHRILGTGKLCAQFILHCYSRIEADRLAAIGKHKTEMRSTTASSLFRYLDEKLDRKGVKLGKLIKMPQRFVGSRAWYSQLYGNAMAVALRVGKPDLFITFTGNQDWPEIKSNLPGKLDTWITDPALCVRAFRLRLSQFMQEIKSKHIFGEVEAIQCSVEFQKRGMPHAHILVTLKEKLNTPEKIDMFISAEIPEYPSASDPLREKKLRLFNLVKKFMIHGPCEQRPDLACRVADPTKCDKKYPKSFREETELTDSGYPLYRRRNNGMTIPVGKRQITVADNRHVVPTNWYCLMRYECHINVEACYTLQSYKYIYKYIYKGPDQVLCELLSDERSLEKKLYHDKSGNKVIDIDMREVYLQLRYISHVEAAYRTFEFPMQYSSHTVISLSAHLPGEEPVYFRKHPNRASLRSSQLMAYFELVSHDDYAKKLTWVEVAEQYRFDKKSGTYVRYKRQDNRRIARIWSVSPKLRELYAVRKLLLYRTGVSSFEDLRTYNGQTYETFMDAAKARGYIEAENEWQQCLADACRVEMPPTIRRLFAHIVLYCRPPNTEELWNMFKSEMRSTRKSQKMSTTEQDMLSLNHIIKILKANGMNIEECGLETVIKELQKCEIDEACMNKFDEGYNEKADDVIEASPSEHSLSSLNEKQTAVIQAILDAARKPKTSGNRLFFIYGKAGCGKTYTFNTLIKLLEKQNKSVLCVASTGIAATLMIRGRTAHSTFCLPIKNLSSTSVARVEASSPLGTTLREVDLIIWDEVSMQNKYAIECVDRLLRDMAAPSNAAHPFGGVIIVLGGDWCQFLPVVPGGSPQDIMDVTLKKSYLWKKFEKFVLDENMRLQSGEEKHAEWLREVGEGKNFMEDGIHIKLPSSICMPNEKNVIDWLFSPDVVTNSEKLGGMAMLTVRNNDAIELNDLILEKLPGETVYLFGVDTPASEDEGSIGMPCDDEEYLHKLTPSGMPRYKIPMKKGAIIMLLRNIDVSASLCNGTRLKVISIMCDQKLLYCKNLLNGKTTFITRMPLDYEDENSGLAFRRFQFPVRLSFCMTINKSQGQTFEKVGVILRTPSFAHGSTYVALSRVRSKENIRVTANWGETMPAVLKIKNVVYQDILDDN</sequence>
<feature type="domain" description="DNA helicase Pif1-like 2B" evidence="4">
    <location>
        <begin position="1240"/>
        <end position="1285"/>
    </location>
</feature>
<dbReference type="Gene3D" id="3.40.50.300">
    <property type="entry name" value="P-loop containing nucleotide triphosphate hydrolases"/>
    <property type="match status" value="2"/>
</dbReference>
<dbReference type="GO" id="GO:0005524">
    <property type="term" value="F:ATP binding"/>
    <property type="evidence" value="ECO:0007669"/>
    <property type="project" value="UniProtKB-KW"/>
</dbReference>
<dbReference type="GO" id="GO:0006281">
    <property type="term" value="P:DNA repair"/>
    <property type="evidence" value="ECO:0007669"/>
    <property type="project" value="UniProtKB-KW"/>
</dbReference>
<dbReference type="EMBL" id="JOJR01000900">
    <property type="protein sequence ID" value="RCN33554.1"/>
    <property type="molecule type" value="Genomic_DNA"/>
</dbReference>
<dbReference type="GO" id="GO:0006310">
    <property type="term" value="P:DNA recombination"/>
    <property type="evidence" value="ECO:0007669"/>
    <property type="project" value="UniProtKB-KW"/>
</dbReference>
<comment type="similarity">
    <text evidence="1">Belongs to the helicase family.</text>
</comment>
<keyword evidence="1" id="KW-0347">Helicase</keyword>
<keyword evidence="1" id="KW-0234">DNA repair</keyword>
<keyword evidence="1" id="KW-0233">DNA recombination</keyword>
<evidence type="ECO:0000313" key="6">
    <source>
        <dbReference type="Proteomes" id="UP000252519"/>
    </source>
</evidence>
<evidence type="ECO:0000256" key="1">
    <source>
        <dbReference type="RuleBase" id="RU363044"/>
    </source>
</evidence>
<proteinExistence type="inferred from homology"/>
<keyword evidence="1" id="KW-0378">Hydrolase</keyword>
<dbReference type="SUPFAM" id="SSF52540">
    <property type="entry name" value="P-loop containing nucleoside triphosphate hydrolases"/>
    <property type="match status" value="2"/>
</dbReference>
<dbReference type="Pfam" id="PF21530">
    <property type="entry name" value="Pif1_2B_dom"/>
    <property type="match status" value="1"/>
</dbReference>
<dbReference type="OrthoDB" id="5864836at2759"/>
<organism evidence="5 6">
    <name type="scientific">Ancylostoma caninum</name>
    <name type="common">Dog hookworm</name>
    <dbReference type="NCBI Taxonomy" id="29170"/>
    <lineage>
        <taxon>Eukaryota</taxon>
        <taxon>Metazoa</taxon>
        <taxon>Ecdysozoa</taxon>
        <taxon>Nematoda</taxon>
        <taxon>Chromadorea</taxon>
        <taxon>Rhabditida</taxon>
        <taxon>Rhabditina</taxon>
        <taxon>Rhabditomorpha</taxon>
        <taxon>Strongyloidea</taxon>
        <taxon>Ancylostomatidae</taxon>
        <taxon>Ancylostomatinae</taxon>
        <taxon>Ancylostoma</taxon>
    </lineage>
</organism>
<gene>
    <name evidence="5" type="ORF">ANCCAN_20619</name>
</gene>
<comment type="caution">
    <text evidence="5">The sequence shown here is derived from an EMBL/GenBank/DDBJ whole genome shotgun (WGS) entry which is preliminary data.</text>
</comment>
<accession>A0A368FMU3</accession>
<feature type="domain" description="DNA helicase Pif1-like DEAD-box helicase" evidence="2">
    <location>
        <begin position="938"/>
        <end position="1149"/>
    </location>
</feature>
<name>A0A368FMU3_ANCCA</name>
<dbReference type="InterPro" id="IPR049163">
    <property type="entry name" value="Pif1-like_2B_dom"/>
</dbReference>
<comment type="cofactor">
    <cofactor evidence="1">
        <name>Mg(2+)</name>
        <dbReference type="ChEBI" id="CHEBI:18420"/>
    </cofactor>
</comment>
<dbReference type="InterPro" id="IPR025476">
    <property type="entry name" value="Helitron_helicase-like"/>
</dbReference>
<reference evidence="5 6" key="1">
    <citation type="submission" date="2014-10" db="EMBL/GenBank/DDBJ databases">
        <title>Draft genome of the hookworm Ancylostoma caninum.</title>
        <authorList>
            <person name="Mitreva M."/>
        </authorList>
    </citation>
    <scope>NUCLEOTIDE SEQUENCE [LARGE SCALE GENOMIC DNA]</scope>
    <source>
        <strain evidence="5 6">Baltimore</strain>
    </source>
</reference>
<dbReference type="PANTHER" id="PTHR10492:SF57">
    <property type="entry name" value="ATP-DEPENDENT DNA HELICASE"/>
    <property type="match status" value="1"/>
</dbReference>
<dbReference type="InterPro" id="IPR010285">
    <property type="entry name" value="DNA_helicase_pif1-like_DEAD"/>
</dbReference>
<evidence type="ECO:0000259" key="2">
    <source>
        <dbReference type="Pfam" id="PF05970"/>
    </source>
</evidence>
<dbReference type="EC" id="5.6.2.3" evidence="1"/>
<dbReference type="PANTHER" id="PTHR10492">
    <property type="match status" value="1"/>
</dbReference>
<evidence type="ECO:0000259" key="4">
    <source>
        <dbReference type="Pfam" id="PF21530"/>
    </source>
</evidence>
<dbReference type="GO" id="GO:0000723">
    <property type="term" value="P:telomere maintenance"/>
    <property type="evidence" value="ECO:0007669"/>
    <property type="project" value="InterPro"/>
</dbReference>
<dbReference type="STRING" id="29170.A0A368FMU3"/>
<comment type="catalytic activity">
    <reaction evidence="1">
        <text>ATP + H2O = ADP + phosphate + H(+)</text>
        <dbReference type="Rhea" id="RHEA:13065"/>
        <dbReference type="ChEBI" id="CHEBI:15377"/>
        <dbReference type="ChEBI" id="CHEBI:15378"/>
        <dbReference type="ChEBI" id="CHEBI:30616"/>
        <dbReference type="ChEBI" id="CHEBI:43474"/>
        <dbReference type="ChEBI" id="CHEBI:456216"/>
        <dbReference type="EC" id="5.6.2.3"/>
    </reaction>
</comment>
<dbReference type="Pfam" id="PF05970">
    <property type="entry name" value="PIF1"/>
    <property type="match status" value="1"/>
</dbReference>
<dbReference type="Proteomes" id="UP000252519">
    <property type="component" value="Unassembled WGS sequence"/>
</dbReference>
<dbReference type="GO" id="GO:0016887">
    <property type="term" value="F:ATP hydrolysis activity"/>
    <property type="evidence" value="ECO:0007669"/>
    <property type="project" value="RHEA"/>
</dbReference>
<evidence type="ECO:0000259" key="3">
    <source>
        <dbReference type="Pfam" id="PF14214"/>
    </source>
</evidence>